<dbReference type="RefSeq" id="WP_086324077.1">
    <property type="nucleotide sequence ID" value="NZ_NGKW01000046.1"/>
</dbReference>
<name>A0A242AMI1_ENTFC</name>
<organism evidence="2 3">
    <name type="scientific">Enterococcus faecium</name>
    <name type="common">Streptococcus faecium</name>
    <dbReference type="NCBI Taxonomy" id="1352"/>
    <lineage>
        <taxon>Bacteria</taxon>
        <taxon>Bacillati</taxon>
        <taxon>Bacillota</taxon>
        <taxon>Bacilli</taxon>
        <taxon>Lactobacillales</taxon>
        <taxon>Enterococcaceae</taxon>
        <taxon>Enterococcus</taxon>
    </lineage>
</organism>
<dbReference type="EMBL" id="NGKW01000046">
    <property type="protein sequence ID" value="OTN82248.1"/>
    <property type="molecule type" value="Genomic_DNA"/>
</dbReference>
<evidence type="ECO:0000313" key="2">
    <source>
        <dbReference type="EMBL" id="OTN82248.1"/>
    </source>
</evidence>
<proteinExistence type="predicted"/>
<evidence type="ECO:0000259" key="1">
    <source>
        <dbReference type="Pfam" id="PF05713"/>
    </source>
</evidence>
<sequence>MTEKKRNKQAYTQVKFRLTEEELPQWLEKAKERSLSLPKFSKQIVQQAITQGKIKQPKIDKQQGKEIIRQLAKIGGNINQIAKWCNTHKETVTPETAERFAHNLEQIRKELQTLWQQLK</sequence>
<comment type="caution">
    <text evidence="2">The sequence shown here is derived from an EMBL/GenBank/DDBJ whole genome shotgun (WGS) entry which is preliminary data.</text>
</comment>
<protein>
    <recommendedName>
        <fullName evidence="1">Bacterial mobilisation domain-containing protein</fullName>
    </recommendedName>
</protein>
<dbReference type="Pfam" id="PF05713">
    <property type="entry name" value="MobC"/>
    <property type="match status" value="1"/>
</dbReference>
<dbReference type="Proteomes" id="UP000194885">
    <property type="component" value="Unassembled WGS sequence"/>
</dbReference>
<evidence type="ECO:0000313" key="3">
    <source>
        <dbReference type="Proteomes" id="UP000194885"/>
    </source>
</evidence>
<feature type="domain" description="Bacterial mobilisation" evidence="1">
    <location>
        <begin position="68"/>
        <end position="112"/>
    </location>
</feature>
<gene>
    <name evidence="2" type="ORF">A5810_003215</name>
</gene>
<dbReference type="InterPro" id="IPR008687">
    <property type="entry name" value="MobC"/>
</dbReference>
<reference evidence="2 3" key="1">
    <citation type="submission" date="2017-05" db="EMBL/GenBank/DDBJ databases">
        <title>The Genome Sequence of Enterococcus faecium 7H8_DIV0219.</title>
        <authorList>
            <consortium name="The Broad Institute Genomics Platform"/>
            <consortium name="The Broad Institute Genomic Center for Infectious Diseases"/>
            <person name="Earl A."/>
            <person name="Manson A."/>
            <person name="Schwartman J."/>
            <person name="Gilmore M."/>
            <person name="Abouelleil A."/>
            <person name="Cao P."/>
            <person name="Chapman S."/>
            <person name="Cusick C."/>
            <person name="Shea T."/>
            <person name="Young S."/>
            <person name="Neafsey D."/>
            <person name="Nusbaum C."/>
            <person name="Birren B."/>
        </authorList>
    </citation>
    <scope>NUCLEOTIDE SEQUENCE [LARGE SCALE GENOMIC DNA]</scope>
    <source>
        <strain evidence="2 3">7H8_DIV0219</strain>
    </source>
</reference>
<accession>A0A242AMI1</accession>
<dbReference type="AlphaFoldDB" id="A0A242AMI1"/>